<dbReference type="KEGG" id="ntr:B0W44_06505"/>
<dbReference type="OrthoDB" id="9786703at2"/>
<organism evidence="7 8">
    <name type="scientific">Novibacillus thermophilus</name>
    <dbReference type="NCBI Taxonomy" id="1471761"/>
    <lineage>
        <taxon>Bacteria</taxon>
        <taxon>Bacillati</taxon>
        <taxon>Bacillota</taxon>
        <taxon>Bacilli</taxon>
        <taxon>Bacillales</taxon>
        <taxon>Thermoactinomycetaceae</taxon>
        <taxon>Novibacillus</taxon>
    </lineage>
</organism>
<dbReference type="Pfam" id="PF14833">
    <property type="entry name" value="NAD_binding_11"/>
    <property type="match status" value="1"/>
</dbReference>
<dbReference type="InterPro" id="IPR008927">
    <property type="entry name" value="6-PGluconate_DH-like_C_sf"/>
</dbReference>
<dbReference type="Gene3D" id="1.10.1040.10">
    <property type="entry name" value="N-(1-d-carboxylethyl)-l-norvaline Dehydrogenase, domain 2"/>
    <property type="match status" value="1"/>
</dbReference>
<dbReference type="Gene3D" id="3.40.50.720">
    <property type="entry name" value="NAD(P)-binding Rossmann-like Domain"/>
    <property type="match status" value="1"/>
</dbReference>
<dbReference type="InterPro" id="IPR015815">
    <property type="entry name" value="HIBADH-related"/>
</dbReference>
<dbReference type="PANTHER" id="PTHR43060">
    <property type="entry name" value="3-HYDROXYISOBUTYRATE DEHYDROGENASE-LIKE 1, MITOCHONDRIAL-RELATED"/>
    <property type="match status" value="1"/>
</dbReference>
<evidence type="ECO:0000259" key="6">
    <source>
        <dbReference type="Pfam" id="PF14833"/>
    </source>
</evidence>
<evidence type="ECO:0000256" key="1">
    <source>
        <dbReference type="ARBA" id="ARBA00009080"/>
    </source>
</evidence>
<dbReference type="InterPro" id="IPR006115">
    <property type="entry name" value="6PGDH_NADP-bd"/>
</dbReference>
<keyword evidence="2" id="KW-0560">Oxidoreductase</keyword>
<feature type="domain" description="3-hydroxyisobutyrate dehydrogenase-like NAD-binding" evidence="6">
    <location>
        <begin position="167"/>
        <end position="286"/>
    </location>
</feature>
<evidence type="ECO:0000256" key="4">
    <source>
        <dbReference type="PIRSR" id="PIRSR000103-1"/>
    </source>
</evidence>
<evidence type="ECO:0000313" key="7">
    <source>
        <dbReference type="EMBL" id="AQS55488.1"/>
    </source>
</evidence>
<dbReference type="AlphaFoldDB" id="A0A1U9K633"/>
<evidence type="ECO:0000313" key="8">
    <source>
        <dbReference type="Proteomes" id="UP000188603"/>
    </source>
</evidence>
<dbReference type="InterPro" id="IPR013328">
    <property type="entry name" value="6PGD_dom2"/>
</dbReference>
<comment type="similarity">
    <text evidence="1">Belongs to the HIBADH-related family.</text>
</comment>
<dbReference type="Proteomes" id="UP000188603">
    <property type="component" value="Chromosome"/>
</dbReference>
<protein>
    <submittedName>
        <fullName evidence="7">3-hydroxyisobutyrate dehydrogenase</fullName>
    </submittedName>
</protein>
<dbReference type="PANTHER" id="PTHR43060:SF15">
    <property type="entry name" value="3-HYDROXYISOBUTYRATE DEHYDROGENASE-LIKE 1, MITOCHONDRIAL-RELATED"/>
    <property type="match status" value="1"/>
</dbReference>
<dbReference type="GO" id="GO:0050661">
    <property type="term" value="F:NADP binding"/>
    <property type="evidence" value="ECO:0007669"/>
    <property type="project" value="InterPro"/>
</dbReference>
<dbReference type="SUPFAM" id="SSF48179">
    <property type="entry name" value="6-phosphogluconate dehydrogenase C-terminal domain-like"/>
    <property type="match status" value="1"/>
</dbReference>
<dbReference type="STRING" id="1471761.B0W44_06505"/>
<keyword evidence="8" id="KW-1185">Reference proteome</keyword>
<dbReference type="RefSeq" id="WP_077719348.1">
    <property type="nucleotide sequence ID" value="NZ_CP019699.1"/>
</dbReference>
<gene>
    <name evidence="7" type="ORF">B0W44_06505</name>
</gene>
<dbReference type="SUPFAM" id="SSF51735">
    <property type="entry name" value="NAD(P)-binding Rossmann-fold domains"/>
    <property type="match status" value="1"/>
</dbReference>
<name>A0A1U9K633_9BACL</name>
<proteinExistence type="inferred from homology"/>
<keyword evidence="3" id="KW-0520">NAD</keyword>
<dbReference type="Pfam" id="PF03446">
    <property type="entry name" value="NAD_binding_2"/>
    <property type="match status" value="1"/>
</dbReference>
<accession>A0A1U9K633</accession>
<dbReference type="PIRSF" id="PIRSF000103">
    <property type="entry name" value="HIBADH"/>
    <property type="match status" value="1"/>
</dbReference>
<dbReference type="GO" id="GO:0051287">
    <property type="term" value="F:NAD binding"/>
    <property type="evidence" value="ECO:0007669"/>
    <property type="project" value="InterPro"/>
</dbReference>
<reference evidence="7 8" key="1">
    <citation type="journal article" date="2015" name="Int. J. Syst. Evol. Microbiol.">
        <title>Novibacillus thermophilus gen. nov., sp. nov., a Gram-staining-negative and moderately thermophilic member of the family Thermoactinomycetaceae.</title>
        <authorList>
            <person name="Yang G."/>
            <person name="Chen J."/>
            <person name="Zhou S."/>
        </authorList>
    </citation>
    <scope>NUCLEOTIDE SEQUENCE [LARGE SCALE GENOMIC DNA]</scope>
    <source>
        <strain evidence="7 8">SG-1</strain>
    </source>
</reference>
<sequence>MGLRAVGFIGLGTMGLPMTRHLIEKGYDVHVKSRSRGPVEKALAWGAKEASSPCELAQTVDVLMMCLPLPETVEDVVFGEQGIVHGAREGLIVADHSTVSPALNKKVAESLAEKGAGFLDAPISGGPMGAEAGTLTVMVGGEKDHFTRAKPVFDAFGKNVVHVGDVGSGSGVKLVNQLLVGVHTAALSEAFVLAVKAGLDPQLVTDVIRNSTGHSYMIDRTIDLIQDRDFAQRFSIDLLLKDMKLASQWAGELNSPLDLGRLAEEMVHNAQRAGYGKQDVAAVIRPVEEKAGVKVQRLSP</sequence>
<feature type="domain" description="6-phosphogluconate dehydrogenase NADP-binding" evidence="5">
    <location>
        <begin position="6"/>
        <end position="164"/>
    </location>
</feature>
<dbReference type="InterPro" id="IPR036291">
    <property type="entry name" value="NAD(P)-bd_dom_sf"/>
</dbReference>
<evidence type="ECO:0000259" key="5">
    <source>
        <dbReference type="Pfam" id="PF03446"/>
    </source>
</evidence>
<dbReference type="GO" id="GO:0016491">
    <property type="term" value="F:oxidoreductase activity"/>
    <property type="evidence" value="ECO:0007669"/>
    <property type="project" value="UniProtKB-KW"/>
</dbReference>
<evidence type="ECO:0000256" key="2">
    <source>
        <dbReference type="ARBA" id="ARBA00023002"/>
    </source>
</evidence>
<dbReference type="EMBL" id="CP019699">
    <property type="protein sequence ID" value="AQS55488.1"/>
    <property type="molecule type" value="Genomic_DNA"/>
</dbReference>
<feature type="active site" evidence="4">
    <location>
        <position position="173"/>
    </location>
</feature>
<evidence type="ECO:0000256" key="3">
    <source>
        <dbReference type="ARBA" id="ARBA00023027"/>
    </source>
</evidence>
<dbReference type="InterPro" id="IPR029154">
    <property type="entry name" value="HIBADH-like_NADP-bd"/>
</dbReference>